<evidence type="ECO:0000256" key="5">
    <source>
        <dbReference type="ARBA" id="ARBA00034489"/>
    </source>
</evidence>
<evidence type="ECO:0000256" key="4">
    <source>
        <dbReference type="ARBA" id="ARBA00022694"/>
    </source>
</evidence>
<reference evidence="9" key="1">
    <citation type="submission" date="2011-04" db="EMBL/GenBank/DDBJ databases">
        <title>The complete genome of Treponema brennaborense DSM 12168.</title>
        <authorList>
            <person name="Lucas S."/>
            <person name="Han J."/>
            <person name="Lapidus A."/>
            <person name="Bruce D."/>
            <person name="Goodwin L."/>
            <person name="Pitluck S."/>
            <person name="Peters L."/>
            <person name="Kyrpides N."/>
            <person name="Mavromatis K."/>
            <person name="Ivanova N."/>
            <person name="Mikhailova N."/>
            <person name="Pagani I."/>
            <person name="Teshima H."/>
            <person name="Detter J.C."/>
            <person name="Tapia R."/>
            <person name="Han C."/>
            <person name="Land M."/>
            <person name="Hauser L."/>
            <person name="Markowitz V."/>
            <person name="Cheng J.-F."/>
            <person name="Hugenholtz P."/>
            <person name="Woyke T."/>
            <person name="Wu D."/>
            <person name="Gronow S."/>
            <person name="Wellnitz S."/>
            <person name="Brambilla E."/>
            <person name="Klenk H.-P."/>
            <person name="Eisen J.A."/>
        </authorList>
    </citation>
    <scope>NUCLEOTIDE SEQUENCE [LARGE SCALE GENOMIC DNA]</scope>
    <source>
        <strain evidence="9">DSM 12168 / CIP 105900 / DD5/3</strain>
    </source>
</reference>
<evidence type="ECO:0000259" key="7">
    <source>
        <dbReference type="SMART" id="SM01144"/>
    </source>
</evidence>
<evidence type="ECO:0000313" key="9">
    <source>
        <dbReference type="Proteomes" id="UP000006546"/>
    </source>
</evidence>
<accession>F4LNM5</accession>
<dbReference type="GO" id="GO:0016432">
    <property type="term" value="F:tRNA-uridine aminocarboxypropyltransferase activity"/>
    <property type="evidence" value="ECO:0007669"/>
    <property type="project" value="UniProtKB-EC"/>
</dbReference>
<dbReference type="eggNOG" id="COG3148">
    <property type="taxonomic scope" value="Bacteria"/>
</dbReference>
<protein>
    <recommendedName>
        <fullName evidence="1">tRNA-uridine aminocarboxypropyltransferase</fullName>
        <ecNumber evidence="1">2.5.1.25</ecNumber>
    </recommendedName>
</protein>
<dbReference type="GO" id="GO:0008033">
    <property type="term" value="P:tRNA processing"/>
    <property type="evidence" value="ECO:0007669"/>
    <property type="project" value="UniProtKB-KW"/>
</dbReference>
<evidence type="ECO:0000256" key="6">
    <source>
        <dbReference type="SAM" id="MobiDB-lite"/>
    </source>
</evidence>
<dbReference type="KEGG" id="tbe:Trebr_0435"/>
<proteinExistence type="inferred from homology"/>
<evidence type="ECO:0000313" key="8">
    <source>
        <dbReference type="EMBL" id="AEE15879.1"/>
    </source>
</evidence>
<feature type="compositionally biased region" description="Basic and acidic residues" evidence="6">
    <location>
        <begin position="222"/>
        <end position="232"/>
    </location>
</feature>
<evidence type="ECO:0000256" key="1">
    <source>
        <dbReference type="ARBA" id="ARBA00012386"/>
    </source>
</evidence>
<dbReference type="AlphaFoldDB" id="F4LNM5"/>
<dbReference type="Pfam" id="PF03942">
    <property type="entry name" value="DTW"/>
    <property type="match status" value="1"/>
</dbReference>
<evidence type="ECO:0000256" key="3">
    <source>
        <dbReference type="ARBA" id="ARBA00022691"/>
    </source>
</evidence>
<feature type="region of interest" description="Disordered" evidence="6">
    <location>
        <begin position="218"/>
        <end position="253"/>
    </location>
</feature>
<comment type="similarity">
    <text evidence="5">Belongs to the TDD superfamily. DTWD2 family.</text>
</comment>
<dbReference type="PANTHER" id="PTHR21392:SF0">
    <property type="entry name" value="TRNA-URIDINE AMINOCARBOXYPROPYLTRANSFERASE 2"/>
    <property type="match status" value="1"/>
</dbReference>
<feature type="domain" description="DTW" evidence="7">
    <location>
        <begin position="1"/>
        <end position="211"/>
    </location>
</feature>
<evidence type="ECO:0000256" key="2">
    <source>
        <dbReference type="ARBA" id="ARBA00022679"/>
    </source>
</evidence>
<dbReference type="Proteomes" id="UP000006546">
    <property type="component" value="Chromosome"/>
</dbReference>
<name>F4LNM5_TREBD</name>
<dbReference type="SMART" id="SM01144">
    <property type="entry name" value="DTW"/>
    <property type="match status" value="1"/>
</dbReference>
<dbReference type="PANTHER" id="PTHR21392">
    <property type="entry name" value="TRNA-URIDINE AMINOCARBOXYPROPYLTRANSFERASE 2"/>
    <property type="match status" value="1"/>
</dbReference>
<keyword evidence="9" id="KW-1185">Reference proteome</keyword>
<dbReference type="HOGENOM" id="CLU_066458_2_2_12"/>
<dbReference type="InterPro" id="IPR039262">
    <property type="entry name" value="DTWD2/TAPT"/>
</dbReference>
<sequence>MAEKCLKCFRPVSHCYCGDIVPFDPGFKFVFLMHPKEAYRQRTGTGRLASLSLIDSEIIVGIDFTRNARLAGLLADPSFYPVVLYPGPDAWRAGDAGFAAELRRCGVGAQFASGRKKLVVLVIDATWFCAKKMLRLSPNLLTFPRLSFSGSYRSQFEFKKQPADGCVSTIESCYYLIRELQSAGIAAPETDPEPLLRVFKKMVSFQIESEIRRIESGTPGRHAYDAERDPRRLRQLRASRPGLTDFTGSAPDQ</sequence>
<dbReference type="InterPro" id="IPR005636">
    <property type="entry name" value="DTW"/>
</dbReference>
<dbReference type="EMBL" id="CP002696">
    <property type="protein sequence ID" value="AEE15879.1"/>
    <property type="molecule type" value="Genomic_DNA"/>
</dbReference>
<dbReference type="OrthoDB" id="268835at2"/>
<gene>
    <name evidence="8" type="ordered locus">Trebr_0435</name>
</gene>
<dbReference type="EC" id="2.5.1.25" evidence="1"/>
<keyword evidence="3" id="KW-0949">S-adenosyl-L-methionine</keyword>
<keyword evidence="2" id="KW-0808">Transferase</keyword>
<keyword evidence="4" id="KW-0819">tRNA processing</keyword>
<organism evidence="8 9">
    <name type="scientific">Treponema brennaborense (strain DSM 12168 / CIP 105900 / DD5/3)</name>
    <dbReference type="NCBI Taxonomy" id="906968"/>
    <lineage>
        <taxon>Bacteria</taxon>
        <taxon>Pseudomonadati</taxon>
        <taxon>Spirochaetota</taxon>
        <taxon>Spirochaetia</taxon>
        <taxon>Spirochaetales</taxon>
        <taxon>Treponemataceae</taxon>
        <taxon>Treponema</taxon>
    </lineage>
</organism>
<dbReference type="RefSeq" id="WP_013757598.1">
    <property type="nucleotide sequence ID" value="NC_015500.1"/>
</dbReference>
<dbReference type="STRING" id="906968.Trebr_0435"/>